<protein>
    <submittedName>
        <fullName evidence="1">Uncharacterized protein</fullName>
    </submittedName>
</protein>
<organism evidence="1 2">
    <name type="scientific">Phyllosticta capitalensis</name>
    <dbReference type="NCBI Taxonomy" id="121624"/>
    <lineage>
        <taxon>Eukaryota</taxon>
        <taxon>Fungi</taxon>
        <taxon>Dikarya</taxon>
        <taxon>Ascomycota</taxon>
        <taxon>Pezizomycotina</taxon>
        <taxon>Dothideomycetes</taxon>
        <taxon>Dothideomycetes incertae sedis</taxon>
        <taxon>Botryosphaeriales</taxon>
        <taxon>Phyllostictaceae</taxon>
        <taxon>Phyllosticta</taxon>
    </lineage>
</organism>
<reference evidence="1 2" key="1">
    <citation type="submission" date="2024-04" db="EMBL/GenBank/DDBJ databases">
        <title>Phyllosticta paracitricarpa is synonymous to the EU quarantine fungus P. citricarpa based on phylogenomic analyses.</title>
        <authorList>
            <consortium name="Lawrence Berkeley National Laboratory"/>
            <person name="Van Ingen-Buijs V.A."/>
            <person name="Van Westerhoven A.C."/>
            <person name="Haridas S."/>
            <person name="Skiadas P."/>
            <person name="Martin F."/>
            <person name="Groenewald J.Z."/>
            <person name="Crous P.W."/>
            <person name="Seidl M.F."/>
        </authorList>
    </citation>
    <scope>NUCLEOTIDE SEQUENCE [LARGE SCALE GENOMIC DNA]</scope>
    <source>
        <strain evidence="1 2">CBS 123374</strain>
    </source>
</reference>
<evidence type="ECO:0000313" key="2">
    <source>
        <dbReference type="Proteomes" id="UP001492380"/>
    </source>
</evidence>
<name>A0ABR1YZA4_9PEZI</name>
<dbReference type="Proteomes" id="UP001492380">
    <property type="component" value="Unassembled WGS sequence"/>
</dbReference>
<accession>A0ABR1YZA4</accession>
<proteinExistence type="predicted"/>
<sequence length="269" mass="30681">MSTSRTPRCTTDAVELETESYQSLQSKAVADSRLRHSILRLVPAHPAPPMQVKLLGLNRCVYFRHFRCSMRTVSSLSADGRLGWISTLSILLGEPFQMNRGEHDSIPLLTFSAFRTIQPTSCFTERYGLRCWCENGLSIERTSAPIPRTRDLADTTSKLPTGPQLKHQITSSFADSRDGVEPMTMLEQWRGAPLHQGPVCDQHRRQTDQRHLQFLFPLRENPRMILRFSSLHHIPSFPTFKRRPCPTVSSYTVIHNTKTPRVAYMTLSC</sequence>
<gene>
    <name evidence="1" type="ORF">HDK90DRAFT_130162</name>
</gene>
<dbReference type="EMBL" id="JBBWRZ010000002">
    <property type="protein sequence ID" value="KAK8243673.1"/>
    <property type="molecule type" value="Genomic_DNA"/>
</dbReference>
<evidence type="ECO:0000313" key="1">
    <source>
        <dbReference type="EMBL" id="KAK8243673.1"/>
    </source>
</evidence>
<comment type="caution">
    <text evidence="1">The sequence shown here is derived from an EMBL/GenBank/DDBJ whole genome shotgun (WGS) entry which is preliminary data.</text>
</comment>
<keyword evidence="2" id="KW-1185">Reference proteome</keyword>